<proteinExistence type="inferred from homology"/>
<gene>
    <name evidence="7" type="ORF">CKO31_09330</name>
</gene>
<comment type="subcellular location">
    <subcellularLocation>
        <location evidence="1">Cytoplasm</location>
    </subcellularLocation>
</comment>
<dbReference type="Pfam" id="PF00582">
    <property type="entry name" value="Usp"/>
    <property type="match status" value="2"/>
</dbReference>
<keyword evidence="3" id="KW-0963">Cytoplasm</keyword>
<sequence length="427" mass="45778">MRSRPASPRRRRRIHATTPNTAAGRSVPTPGGPTGSAAQRRQRQHVVAAHRRVLAFRCGPASGFAAAQPDLRPYAPQPITLAKPNNPSAAKNHNPRSGPTAMQALKHILYFADGEFGPTRAFRRAVALAREHGAKLTLMDVTVESGISAELVQRFGLADDVQQCEQRLWALTHLAEEWVRGQPPRLRVNIGTPFIEVVQAVQRDGHDLVIKPARERPSSRGLFASTDMHLLRKCPCPVWIDREPEQAEPRQPAQPSDAAADPRCTRVLAAVDATQPDSRPLNRTILETAAAIAGLDGAALDVVHAWQAPFDGSLPGAGPVDHNAQRADVLGLLEREHDAALSELAADYRARLNGGDTHLVCGEPAATVLQQAGALGSDLLVLATLSRPREPGLFIGTTAEDVLQGAQTSVLALKPEGFVSPVLGPFA</sequence>
<dbReference type="CDD" id="cd00293">
    <property type="entry name" value="USP-like"/>
    <property type="match status" value="1"/>
</dbReference>
<evidence type="ECO:0000259" key="6">
    <source>
        <dbReference type="Pfam" id="PF00582"/>
    </source>
</evidence>
<protein>
    <recommendedName>
        <fullName evidence="6">UspA domain-containing protein</fullName>
    </recommendedName>
</protein>
<reference evidence="7 8" key="1">
    <citation type="journal article" date="2020" name="Microorganisms">
        <title>Osmotic Adaptation and Compatible Solute Biosynthesis of Phototrophic Bacteria as Revealed from Genome Analyses.</title>
        <authorList>
            <person name="Imhoff J.F."/>
            <person name="Rahn T."/>
            <person name="Kunzel S."/>
            <person name="Keller A."/>
            <person name="Neulinger S.C."/>
        </authorList>
    </citation>
    <scope>NUCLEOTIDE SEQUENCE [LARGE SCALE GENOMIC DNA]</scope>
    <source>
        <strain evidence="7 8">DSM 6210</strain>
    </source>
</reference>
<name>A0ABS1CGF4_9GAMM</name>
<dbReference type="Gene3D" id="3.40.50.12370">
    <property type="match status" value="1"/>
</dbReference>
<organism evidence="7 8">
    <name type="scientific">Thiohalocapsa halophila</name>
    <dbReference type="NCBI Taxonomy" id="69359"/>
    <lineage>
        <taxon>Bacteria</taxon>
        <taxon>Pseudomonadati</taxon>
        <taxon>Pseudomonadota</taxon>
        <taxon>Gammaproteobacteria</taxon>
        <taxon>Chromatiales</taxon>
        <taxon>Chromatiaceae</taxon>
        <taxon>Thiohalocapsa</taxon>
    </lineage>
</organism>
<evidence type="ECO:0000256" key="2">
    <source>
        <dbReference type="ARBA" id="ARBA00008791"/>
    </source>
</evidence>
<evidence type="ECO:0000313" key="8">
    <source>
        <dbReference type="Proteomes" id="UP000748752"/>
    </source>
</evidence>
<keyword evidence="8" id="KW-1185">Reference proteome</keyword>
<dbReference type="EMBL" id="NRRV01000019">
    <property type="protein sequence ID" value="MBK1630938.1"/>
    <property type="molecule type" value="Genomic_DNA"/>
</dbReference>
<dbReference type="PANTHER" id="PTHR47892:SF1">
    <property type="entry name" value="UNIVERSAL STRESS PROTEIN E"/>
    <property type="match status" value="1"/>
</dbReference>
<evidence type="ECO:0000256" key="1">
    <source>
        <dbReference type="ARBA" id="ARBA00004496"/>
    </source>
</evidence>
<evidence type="ECO:0000256" key="4">
    <source>
        <dbReference type="ARBA" id="ARBA00037131"/>
    </source>
</evidence>
<evidence type="ECO:0000313" key="7">
    <source>
        <dbReference type="EMBL" id="MBK1630938.1"/>
    </source>
</evidence>
<dbReference type="PANTHER" id="PTHR47892">
    <property type="entry name" value="UNIVERSAL STRESS PROTEIN E"/>
    <property type="match status" value="1"/>
</dbReference>
<evidence type="ECO:0000256" key="5">
    <source>
        <dbReference type="SAM" id="MobiDB-lite"/>
    </source>
</evidence>
<dbReference type="InterPro" id="IPR006016">
    <property type="entry name" value="UspA"/>
</dbReference>
<evidence type="ECO:0000256" key="3">
    <source>
        <dbReference type="ARBA" id="ARBA00022490"/>
    </source>
</evidence>
<feature type="domain" description="UspA" evidence="6">
    <location>
        <begin position="266"/>
        <end position="414"/>
    </location>
</feature>
<comment type="caution">
    <text evidence="7">The sequence shown here is derived from an EMBL/GenBank/DDBJ whole genome shotgun (WGS) entry which is preliminary data.</text>
</comment>
<feature type="domain" description="UspA" evidence="6">
    <location>
        <begin position="106"/>
        <end position="240"/>
    </location>
</feature>
<feature type="region of interest" description="Disordered" evidence="5">
    <location>
        <begin position="1"/>
        <end position="45"/>
    </location>
</feature>
<accession>A0ABS1CGF4</accession>
<comment type="similarity">
    <text evidence="2">Belongs to the universal stress protein A family.</text>
</comment>
<dbReference type="SUPFAM" id="SSF52402">
    <property type="entry name" value="Adenine nucleotide alpha hydrolases-like"/>
    <property type="match status" value="2"/>
</dbReference>
<comment type="function">
    <text evidence="4">Required for resistance to DNA-damaging agents.</text>
</comment>
<feature type="compositionally biased region" description="Basic residues" evidence="5">
    <location>
        <begin position="1"/>
        <end position="15"/>
    </location>
</feature>
<dbReference type="Proteomes" id="UP000748752">
    <property type="component" value="Unassembled WGS sequence"/>
</dbReference>